<feature type="region of interest" description="Disordered" evidence="2">
    <location>
        <begin position="295"/>
        <end position="350"/>
    </location>
</feature>
<feature type="compositionally biased region" description="Pro residues" evidence="2">
    <location>
        <begin position="322"/>
        <end position="332"/>
    </location>
</feature>
<name>A0A9W9YRR9_9CNID</name>
<proteinExistence type="predicted"/>
<dbReference type="InterPro" id="IPR001878">
    <property type="entry name" value="Znf_CCHC"/>
</dbReference>
<reference evidence="4" key="1">
    <citation type="submission" date="2023-01" db="EMBL/GenBank/DDBJ databases">
        <title>Genome assembly of the deep-sea coral Lophelia pertusa.</title>
        <authorList>
            <person name="Herrera S."/>
            <person name="Cordes E."/>
        </authorList>
    </citation>
    <scope>NUCLEOTIDE SEQUENCE</scope>
    <source>
        <strain evidence="4">USNM1676648</strain>
        <tissue evidence="4">Polyp</tissue>
    </source>
</reference>
<evidence type="ECO:0000313" key="5">
    <source>
        <dbReference type="Proteomes" id="UP001163046"/>
    </source>
</evidence>
<feature type="domain" description="CCHC-type" evidence="3">
    <location>
        <begin position="183"/>
        <end position="198"/>
    </location>
</feature>
<feature type="compositionally biased region" description="Basic residues" evidence="2">
    <location>
        <begin position="309"/>
        <end position="319"/>
    </location>
</feature>
<protein>
    <recommendedName>
        <fullName evidence="3">CCHC-type domain-containing protein</fullName>
    </recommendedName>
</protein>
<dbReference type="Proteomes" id="UP001163046">
    <property type="component" value="Unassembled WGS sequence"/>
</dbReference>
<evidence type="ECO:0000313" key="4">
    <source>
        <dbReference type="EMBL" id="KAJ7360275.1"/>
    </source>
</evidence>
<dbReference type="InterPro" id="IPR042509">
    <property type="entry name" value="ZCCHC3"/>
</dbReference>
<dbReference type="SUPFAM" id="SSF57756">
    <property type="entry name" value="Retrovirus zinc finger-like domains"/>
    <property type="match status" value="1"/>
</dbReference>
<evidence type="ECO:0000256" key="2">
    <source>
        <dbReference type="SAM" id="MobiDB-lite"/>
    </source>
</evidence>
<dbReference type="SMART" id="SM00343">
    <property type="entry name" value="ZnF_C2HC"/>
    <property type="match status" value="2"/>
</dbReference>
<feature type="compositionally biased region" description="Acidic residues" evidence="2">
    <location>
        <begin position="261"/>
        <end position="271"/>
    </location>
</feature>
<dbReference type="Gene3D" id="4.10.60.10">
    <property type="entry name" value="Zinc finger, CCHC-type"/>
    <property type="match status" value="1"/>
</dbReference>
<dbReference type="InterPro" id="IPR036875">
    <property type="entry name" value="Znf_CCHC_sf"/>
</dbReference>
<dbReference type="GO" id="GO:0003723">
    <property type="term" value="F:RNA binding"/>
    <property type="evidence" value="ECO:0007669"/>
    <property type="project" value="InterPro"/>
</dbReference>
<dbReference type="EMBL" id="MU827310">
    <property type="protein sequence ID" value="KAJ7360275.1"/>
    <property type="molecule type" value="Genomic_DNA"/>
</dbReference>
<keyword evidence="1" id="KW-0862">Zinc</keyword>
<evidence type="ECO:0000259" key="3">
    <source>
        <dbReference type="PROSITE" id="PS50158"/>
    </source>
</evidence>
<organism evidence="4 5">
    <name type="scientific">Desmophyllum pertusum</name>
    <dbReference type="NCBI Taxonomy" id="174260"/>
    <lineage>
        <taxon>Eukaryota</taxon>
        <taxon>Metazoa</taxon>
        <taxon>Cnidaria</taxon>
        <taxon>Anthozoa</taxon>
        <taxon>Hexacorallia</taxon>
        <taxon>Scleractinia</taxon>
        <taxon>Caryophylliina</taxon>
        <taxon>Caryophylliidae</taxon>
        <taxon>Desmophyllum</taxon>
    </lineage>
</organism>
<dbReference type="GO" id="GO:0008270">
    <property type="term" value="F:zinc ion binding"/>
    <property type="evidence" value="ECO:0007669"/>
    <property type="project" value="UniProtKB-KW"/>
</dbReference>
<evidence type="ECO:0000256" key="1">
    <source>
        <dbReference type="PROSITE-ProRule" id="PRU00047"/>
    </source>
</evidence>
<feature type="region of interest" description="Disordered" evidence="2">
    <location>
        <begin position="203"/>
        <end position="222"/>
    </location>
</feature>
<dbReference type="PROSITE" id="PS50158">
    <property type="entry name" value="ZF_CCHC"/>
    <property type="match status" value="1"/>
</dbReference>
<gene>
    <name evidence="4" type="ORF">OS493_016905</name>
</gene>
<keyword evidence="5" id="KW-1185">Reference proteome</keyword>
<accession>A0A9W9YRR9</accession>
<sequence>MPVVVACPNSLIAFFPRAVYQSVGSTLVLPELLQSMSRKELSTVQFLRNGAVRLTFKTAVACDAVVASGIHVHGHDLRVVFVKTKSRLIYLRDCPAEVPNSAVSGFFGSFGEVHSISLSEHDGFPGLRDGTRIVKMSLTKDVPSVARIAGFDCRVWYRRQPAFCTICKKLGHQGKGCPLNRLCRRCEKPGHVARECRNAWASRSTSVRRPAAPAAPAPAAAPDAAAVPPVAPVVPAPAVAPVAAADPPVTPPVKETAMAVSDDDDIEDASDMDYIPGNEEEAYVSACSTGEFASGDEVAAAPSATPSPKRSRRKHKRRGQGPPRPAPGPVPEPGAMDLSSEDSPDARPIHTYREVWKDTLTWEEIRARKVDLSRFVPSREPPGTLVLFYETPLPTSSSTPVPLDSPVPSSVSSDGSIVASLAVTPVPDFHTRSSAAIHVSLMTGPDANGFYDFGINTECVLDGECPEWVHLEYYTRQPDLRPPFVAPTEPATVLPVCPPVKFPAPPVVPP</sequence>
<feature type="compositionally biased region" description="Low complexity" evidence="2">
    <location>
        <begin position="210"/>
        <end position="222"/>
    </location>
</feature>
<dbReference type="OrthoDB" id="5989407at2759"/>
<keyword evidence="1" id="KW-0863">Zinc-finger</keyword>
<dbReference type="AlphaFoldDB" id="A0A9W9YRR9"/>
<dbReference type="GO" id="GO:0002218">
    <property type="term" value="P:activation of innate immune response"/>
    <property type="evidence" value="ECO:0007669"/>
    <property type="project" value="InterPro"/>
</dbReference>
<feature type="region of interest" description="Disordered" evidence="2">
    <location>
        <begin position="242"/>
        <end position="273"/>
    </location>
</feature>
<dbReference type="PANTHER" id="PTHR22639">
    <property type="entry name" value="GAG-RELATED PROTEIN"/>
    <property type="match status" value="1"/>
</dbReference>
<comment type="caution">
    <text evidence="4">The sequence shown here is derived from an EMBL/GenBank/DDBJ whole genome shotgun (WGS) entry which is preliminary data.</text>
</comment>
<dbReference type="PANTHER" id="PTHR22639:SF3">
    <property type="entry name" value="ZINC FINGER CCHC DOMAIN-CONTAINING PROTEIN 3"/>
    <property type="match status" value="1"/>
</dbReference>
<dbReference type="GO" id="GO:0003690">
    <property type="term" value="F:double-stranded DNA binding"/>
    <property type="evidence" value="ECO:0007669"/>
    <property type="project" value="InterPro"/>
</dbReference>
<keyword evidence="1" id="KW-0479">Metal-binding</keyword>
<dbReference type="Pfam" id="PF00098">
    <property type="entry name" value="zf-CCHC"/>
    <property type="match status" value="1"/>
</dbReference>